<dbReference type="Proteomes" id="UP000004099">
    <property type="component" value="Unassembled WGS sequence"/>
</dbReference>
<evidence type="ECO:0000313" key="2">
    <source>
        <dbReference type="Proteomes" id="UP000004099"/>
    </source>
</evidence>
<gene>
    <name evidence="1" type="ORF">HMPREF0542_10977</name>
</gene>
<protein>
    <submittedName>
        <fullName evidence="1">Uncharacterized protein</fullName>
    </submittedName>
</protein>
<sequence>MMRSTAFGKITAVYGHIDENGLFVRNWSARKMAITDKMVKNGRLSVKIQAFRTRFYGQMLLKSSFVRKSSA</sequence>
<reference evidence="1 2" key="1">
    <citation type="submission" date="2011-01" db="EMBL/GenBank/DDBJ databases">
        <authorList>
            <person name="Muzny D."/>
            <person name="Qin X."/>
            <person name="Buhay C."/>
            <person name="Dugan-Rocha S."/>
            <person name="Ding Y."/>
            <person name="Chen G."/>
            <person name="Hawes A."/>
            <person name="Holder M."/>
            <person name="Jhangiani S."/>
            <person name="Johnson A."/>
            <person name="Khan Z."/>
            <person name="Li Z."/>
            <person name="Liu W."/>
            <person name="Liu X."/>
            <person name="Perez L."/>
            <person name="Shen H."/>
            <person name="Wang Q."/>
            <person name="Watt J."/>
            <person name="Xi L."/>
            <person name="Xin Y."/>
            <person name="Zhou J."/>
            <person name="Deng J."/>
            <person name="Jiang H."/>
            <person name="Liu Y."/>
            <person name="Qu J."/>
            <person name="Song X.-Z."/>
            <person name="Zhang L."/>
            <person name="Villasana D."/>
            <person name="Johnson A."/>
            <person name="Liu J."/>
            <person name="Liyanage D."/>
            <person name="Lorensuhewa L."/>
            <person name="Robinson T."/>
            <person name="Song A."/>
            <person name="Song B.-B."/>
            <person name="Dinh H."/>
            <person name="Thornton R."/>
            <person name="Coyle M."/>
            <person name="Francisco L."/>
            <person name="Jackson L."/>
            <person name="Javaid M."/>
            <person name="Korchina V."/>
            <person name="Kovar C."/>
            <person name="Mata R."/>
            <person name="Mathew T."/>
            <person name="Ngo R."/>
            <person name="Nguyen L."/>
            <person name="Nguyen N."/>
            <person name="Okwuonu G."/>
            <person name="Ongeri F."/>
            <person name="Pham C."/>
            <person name="Simmons D."/>
            <person name="Wilczek-Boney K."/>
            <person name="Hale W."/>
            <person name="Jakkamsetti A."/>
            <person name="Pham P."/>
            <person name="Ruth R."/>
            <person name="San Lucas F."/>
            <person name="Warren J."/>
            <person name="Zhang J."/>
            <person name="Zhao Z."/>
            <person name="Zhou C."/>
            <person name="Zhu D."/>
            <person name="Lee S."/>
            <person name="Bess C."/>
            <person name="Blankenburg K."/>
            <person name="Forbes L."/>
            <person name="Fu Q."/>
            <person name="Gubbala S."/>
            <person name="Hirani K."/>
            <person name="Jayaseelan J.C."/>
            <person name="Lara F."/>
            <person name="Munidasa M."/>
            <person name="Palculict T."/>
            <person name="Patil S."/>
            <person name="Pu L.-L."/>
            <person name="Saada N."/>
            <person name="Tang L."/>
            <person name="Weissenberger G."/>
            <person name="Zhu Y."/>
            <person name="Hemphill L."/>
            <person name="Shang Y."/>
            <person name="Youmans B."/>
            <person name="Ayvaz T."/>
            <person name="Ross M."/>
            <person name="Santibanez J."/>
            <person name="Aqrawi P."/>
            <person name="Gross S."/>
            <person name="Joshi V."/>
            <person name="Fowler G."/>
            <person name="Nazareth L."/>
            <person name="Reid J."/>
            <person name="Worley K."/>
            <person name="Petrosino J."/>
            <person name="Highlander S."/>
            <person name="Gibbs R."/>
        </authorList>
    </citation>
    <scope>NUCLEOTIDE SEQUENCE [LARGE SCALE GENOMIC DNA]</scope>
    <source>
        <strain evidence="1 2">ATCC 25644</strain>
    </source>
</reference>
<proteinExistence type="predicted"/>
<evidence type="ECO:0000313" key="1">
    <source>
        <dbReference type="EMBL" id="EFZ34911.1"/>
    </source>
</evidence>
<dbReference type="AlphaFoldDB" id="E7FQ00"/>
<accession>E7FQ00</accession>
<name>E7FQ00_9LACO</name>
<organism evidence="1 2">
    <name type="scientific">Ligilactobacillus ruminis ATCC 25644</name>
    <dbReference type="NCBI Taxonomy" id="525362"/>
    <lineage>
        <taxon>Bacteria</taxon>
        <taxon>Bacillati</taxon>
        <taxon>Bacillota</taxon>
        <taxon>Bacilli</taxon>
        <taxon>Lactobacillales</taxon>
        <taxon>Lactobacillaceae</taxon>
        <taxon>Ligilactobacillus</taxon>
    </lineage>
</organism>
<dbReference type="EMBL" id="ACGS02000031">
    <property type="protein sequence ID" value="EFZ34911.1"/>
    <property type="molecule type" value="Genomic_DNA"/>
</dbReference>
<comment type="caution">
    <text evidence="1">The sequence shown here is derived from an EMBL/GenBank/DDBJ whole genome shotgun (WGS) entry which is preliminary data.</text>
</comment>
<dbReference type="HOGENOM" id="CLU_182955_0_0_9"/>